<organism evidence="1">
    <name type="scientific">Arundo donax</name>
    <name type="common">Giant reed</name>
    <name type="synonym">Donax arundinaceus</name>
    <dbReference type="NCBI Taxonomy" id="35708"/>
    <lineage>
        <taxon>Eukaryota</taxon>
        <taxon>Viridiplantae</taxon>
        <taxon>Streptophyta</taxon>
        <taxon>Embryophyta</taxon>
        <taxon>Tracheophyta</taxon>
        <taxon>Spermatophyta</taxon>
        <taxon>Magnoliopsida</taxon>
        <taxon>Liliopsida</taxon>
        <taxon>Poales</taxon>
        <taxon>Poaceae</taxon>
        <taxon>PACMAD clade</taxon>
        <taxon>Arundinoideae</taxon>
        <taxon>Arundineae</taxon>
        <taxon>Arundo</taxon>
    </lineage>
</organism>
<sequence length="12" mass="1314">MEVVVSSAHSHM</sequence>
<reference evidence="1" key="1">
    <citation type="submission" date="2014-09" db="EMBL/GenBank/DDBJ databases">
        <authorList>
            <person name="Magalhaes I.L.F."/>
            <person name="Oliveira U."/>
            <person name="Santos F.R."/>
            <person name="Vidigal T.H.D.A."/>
            <person name="Brescovit A.D."/>
            <person name="Santos A.J."/>
        </authorList>
    </citation>
    <scope>NUCLEOTIDE SEQUENCE</scope>
    <source>
        <tissue evidence="1">Shoot tissue taken approximately 20 cm above the soil surface</tissue>
    </source>
</reference>
<proteinExistence type="predicted"/>
<accession>A0A0A8Z8V8</accession>
<evidence type="ECO:0000313" key="1">
    <source>
        <dbReference type="EMBL" id="JAD31307.1"/>
    </source>
</evidence>
<protein>
    <submittedName>
        <fullName evidence="1">Uncharacterized protein</fullName>
    </submittedName>
</protein>
<name>A0A0A8Z8V8_ARUDO</name>
<dbReference type="EMBL" id="GBRH01266588">
    <property type="protein sequence ID" value="JAD31307.1"/>
    <property type="molecule type" value="Transcribed_RNA"/>
</dbReference>
<reference evidence="1" key="2">
    <citation type="journal article" date="2015" name="Data Brief">
        <title>Shoot transcriptome of the giant reed, Arundo donax.</title>
        <authorList>
            <person name="Barrero R.A."/>
            <person name="Guerrero F.D."/>
            <person name="Moolhuijzen P."/>
            <person name="Goolsby J.A."/>
            <person name="Tidwell J."/>
            <person name="Bellgard S.E."/>
            <person name="Bellgard M.I."/>
        </authorList>
    </citation>
    <scope>NUCLEOTIDE SEQUENCE</scope>
    <source>
        <tissue evidence="1">Shoot tissue taken approximately 20 cm above the soil surface</tissue>
    </source>
</reference>